<accession>A0A7J6D9H1</accession>
<name>A0A7J6D9H1_9TELE</name>
<feature type="compositionally biased region" description="Basic and acidic residues" evidence="1">
    <location>
        <begin position="516"/>
        <end position="529"/>
    </location>
</feature>
<feature type="compositionally biased region" description="Low complexity" evidence="1">
    <location>
        <begin position="1521"/>
        <end position="1532"/>
    </location>
</feature>
<feature type="compositionally biased region" description="Basic residues" evidence="1">
    <location>
        <begin position="1539"/>
        <end position="1554"/>
    </location>
</feature>
<protein>
    <recommendedName>
        <fullName evidence="4">BAH domain-containing protein</fullName>
    </recommendedName>
</protein>
<feature type="compositionally biased region" description="Low complexity" evidence="1">
    <location>
        <begin position="1619"/>
        <end position="1628"/>
    </location>
</feature>
<feature type="region of interest" description="Disordered" evidence="1">
    <location>
        <begin position="1"/>
        <end position="24"/>
    </location>
</feature>
<feature type="compositionally biased region" description="Basic and acidic residues" evidence="1">
    <location>
        <begin position="300"/>
        <end position="316"/>
    </location>
</feature>
<evidence type="ECO:0000313" key="2">
    <source>
        <dbReference type="EMBL" id="KAF4115879.1"/>
    </source>
</evidence>
<evidence type="ECO:0000256" key="1">
    <source>
        <dbReference type="SAM" id="MobiDB-lite"/>
    </source>
</evidence>
<feature type="compositionally biased region" description="Basic and acidic residues" evidence="1">
    <location>
        <begin position="741"/>
        <end position="760"/>
    </location>
</feature>
<feature type="compositionally biased region" description="Acidic residues" evidence="1">
    <location>
        <begin position="1224"/>
        <end position="1233"/>
    </location>
</feature>
<feature type="region of interest" description="Disordered" evidence="1">
    <location>
        <begin position="410"/>
        <end position="463"/>
    </location>
</feature>
<feature type="compositionally biased region" description="Basic and acidic residues" evidence="1">
    <location>
        <begin position="1996"/>
        <end position="2007"/>
    </location>
</feature>
<organism evidence="2 3">
    <name type="scientific">Onychostoma macrolepis</name>
    <dbReference type="NCBI Taxonomy" id="369639"/>
    <lineage>
        <taxon>Eukaryota</taxon>
        <taxon>Metazoa</taxon>
        <taxon>Chordata</taxon>
        <taxon>Craniata</taxon>
        <taxon>Vertebrata</taxon>
        <taxon>Euteleostomi</taxon>
        <taxon>Actinopterygii</taxon>
        <taxon>Neopterygii</taxon>
        <taxon>Teleostei</taxon>
        <taxon>Ostariophysi</taxon>
        <taxon>Cypriniformes</taxon>
        <taxon>Cyprinidae</taxon>
        <taxon>Acrossocheilinae</taxon>
        <taxon>Onychostoma</taxon>
    </lineage>
</organism>
<dbReference type="PANTHER" id="PTHR12505">
    <property type="entry name" value="PHD FINGER TRANSCRIPTION FACTOR"/>
    <property type="match status" value="1"/>
</dbReference>
<evidence type="ECO:0000313" key="3">
    <source>
        <dbReference type="Proteomes" id="UP000579812"/>
    </source>
</evidence>
<feature type="compositionally biased region" description="Polar residues" evidence="1">
    <location>
        <begin position="265"/>
        <end position="290"/>
    </location>
</feature>
<feature type="compositionally biased region" description="Basic and acidic residues" evidence="1">
    <location>
        <begin position="1315"/>
        <end position="1324"/>
    </location>
</feature>
<feature type="region of interest" description="Disordered" evidence="1">
    <location>
        <begin position="1160"/>
        <end position="1263"/>
    </location>
</feature>
<feature type="region of interest" description="Disordered" evidence="1">
    <location>
        <begin position="956"/>
        <end position="1092"/>
    </location>
</feature>
<feature type="region of interest" description="Disordered" evidence="1">
    <location>
        <begin position="627"/>
        <end position="760"/>
    </location>
</feature>
<feature type="region of interest" description="Disordered" evidence="1">
    <location>
        <begin position="1702"/>
        <end position="1815"/>
    </location>
</feature>
<feature type="region of interest" description="Disordered" evidence="1">
    <location>
        <begin position="1315"/>
        <end position="1341"/>
    </location>
</feature>
<dbReference type="InterPro" id="IPR052429">
    <property type="entry name" value="BAH_domain_protein"/>
</dbReference>
<sequence>MMDGRDFGPPRSVHVPPPLLSGLPMESHRLGAAAAAGRMPPSPGHLGAGHPAALHTGKFLSSAMNLHSHHSDAFPGASSPFLGGYVSASSAHGSSDPAFRAPNPASLQMAQLWASHPHEGFPHLPSSLYPSPYIPLGHLEHPQLSQHALFDSQKEGFYLPGSVHSQSAMARSPVAHMPGSFSREKEALPPHKSCKDSSRDLGKEKPCKSDLGHSLPRKERERPKEESRPHSVVDLTLDVKAEDERRVNNSERSAKTAAHARPFSRQHSPALSTTDTKPKQSHQSLLGNCGTSSSTPTRHPSTEHDRRDRDRDDENSRLGGHLSCDKQKRSDSVATSAGTLHVSYASPSSLQPNPSHLPPRLVSSGTYPPPHHMPPSMYPLYSTAKEPGKEHRVIAPTYVPSVEVYDERKGPIQIASQARDNKNDKSRERDSHRSALQVGNERTHMDHGRSSVRSESPPHGDVKKDILREEGSIIRSNGLAMKKPLHLEMCAHKSGNNPDARDLSNTTSKHMIKTGLESESRSQERDRVQRSAHPFSGMDPATLHSEQHPLRALGSAEPKWKPFEMGNYATSHIAALAAQHTHGTRGEEEGKRMYLDTTGLHRPVGSGGSPKGHGEVSAMQSLIKYSGNFSSESGSRHGSDSRSSFGGLGSMKLEAGYPGVSRVQHLPPQQSGKQLKKEPERPESVKSFGREGSSSQGEAEVRHPPVGIAVAVARQRDNSSKPSSVSDRDRSILGGAIKGPIHTEEERGNERTRHGDERLLSGRVEREQEKVLRENKELADYTQLHPPMVPASGLNPNLMVTGGPTLAGAGRWPADPASHLASHPWLTRPGAPTMWLSGSPYGLGPPSLHQALPPGYPPALTGSIPPPYQFARDPQTGQVVVIPTEHLPHYAEMLERGPPLWSAMYPPAGSTLQHAHQLQLLSHQQLLRQQELYMIQHQTAQVMELQRNAQLVERLNASQTRTDLEEKPEKRGVEGAKSSLAGIPTPALHSRKPPPRSPTPSTSYSKALTPQPVPPLPSPVTALKSEDRPKVEKSLPQQPYSHPSSPVLHSVSPASASPSPTSPIQTKEESVEVPEKEPLSLQKQPSAPFPSMYREIPPGYPYQSITAPFGSHYPYLLQPAAAADADGLAPDVPLPAETSEHLATAADVKPQHLCSPVVVEPLQASREPESMEEGGTVFKKEPNLEDNKDVLSQNSSRLAPITTQNSSTPTEAEAHPRGKATPSPEEESDEEDREAVKIETASSSHSGLYETSRLDSERTTRAETAEASISLVDQVYKTSSSYTDAHHVVCDIQPAKPPLDLSDSLNPVDLRDPVPDAPHLESKLDNPFLPNSSPPHLQPSSAPVAILPEDPMAGMFALVTASELPQAGAVSILADACSSRSELCAGVSPLESTALEGMALLSQMAELELEMQRQPRDDTQAVMLCGLESLLEAGRQVLLEAIECQPQVIIRLPRELNPNKKYSWRQKKDETMFSKSSLEGMDTVEVDYRVRLTELQQRYKEKQRELVKLQRRRDKEDKRQQQQQQQQQQHIQQQERNRSLARRGPGRPRKRKHGLCALSPPSSKLDSKSAKLGRSVLYSEDSESGEVLRKRFRASNRDEEEEEEESALRLKKKKKSWSEQEASSSFSHEASKMAVKKSRVSEQEQLASKLDKALSLTKLSKLSKPSCKFIDGSLGKSRASSGSRVPMLTDIDMRVNMGKSSLSKDLSIFHKSSKGGKSKMAAKTKPSDPCLKGKGQRKAPYSPMRSEISSYSNNTDSEEDDSLKDGWPPSSMLGRTGSRPQLPGLCSTPSKKKRSSSKRASSSLSSSLKSKQAAKERKHKHFALLLQEAGVSSSEDSFDQEYFTERDDYEDDDEDEDGYDYELDESDGLCSSSIEESGLGLLARFAASAIPSPIVTNPLSIVQLEAKQKAKKKEERQSLLGTEFEFTDSESDVKMRKKFPSLLHGKRSAPELPLLPPASVMRDDSSPSKRGRKPKKPKSPQEFSFDLTADGSEDEQWTRRRSERIFLHDAAQANPISPSSKTPLPLTPKPARGPKASHRALRSWPKARKRKTPTR</sequence>
<feature type="region of interest" description="Disordered" evidence="1">
    <location>
        <begin position="169"/>
        <end position="370"/>
    </location>
</feature>
<dbReference type="Proteomes" id="UP000579812">
    <property type="component" value="Unassembled WGS sequence"/>
</dbReference>
<feature type="region of interest" description="Disordered" evidence="1">
    <location>
        <begin position="1509"/>
        <end position="1571"/>
    </location>
</feature>
<evidence type="ECO:0008006" key="4">
    <source>
        <dbReference type="Google" id="ProtNLM"/>
    </source>
</evidence>
<gene>
    <name evidence="2" type="ORF">G5714_003368</name>
</gene>
<proteinExistence type="predicted"/>
<feature type="compositionally biased region" description="Basic and acidic residues" evidence="1">
    <location>
        <begin position="419"/>
        <end position="433"/>
    </location>
</feature>
<feature type="region of interest" description="Disordered" evidence="1">
    <location>
        <begin position="1941"/>
        <end position="2055"/>
    </location>
</feature>
<keyword evidence="3" id="KW-1185">Reference proteome</keyword>
<feature type="compositionally biased region" description="Basic and acidic residues" evidence="1">
    <location>
        <begin position="675"/>
        <end position="684"/>
    </location>
</feature>
<feature type="compositionally biased region" description="Low complexity" evidence="1">
    <location>
        <begin position="1039"/>
        <end position="1063"/>
    </location>
</feature>
<feature type="compositionally biased region" description="Acidic residues" evidence="1">
    <location>
        <begin position="1847"/>
        <end position="1867"/>
    </location>
</feature>
<feature type="region of interest" description="Disordered" evidence="1">
    <location>
        <begin position="1587"/>
        <end position="1647"/>
    </location>
</feature>
<feature type="compositionally biased region" description="Basic and acidic residues" evidence="1">
    <location>
        <begin position="1024"/>
        <end position="1033"/>
    </location>
</feature>
<feature type="region of interest" description="Disordered" evidence="1">
    <location>
        <begin position="514"/>
        <end position="543"/>
    </location>
</feature>
<feature type="compositionally biased region" description="Basic and acidic residues" evidence="1">
    <location>
        <begin position="1066"/>
        <end position="1078"/>
    </location>
</feature>
<dbReference type="PANTHER" id="PTHR12505:SF21">
    <property type="entry name" value="TRINUCLEOTIDE REPEAT-CONTAINING GENE 18 PROTEIN"/>
    <property type="match status" value="1"/>
</dbReference>
<feature type="compositionally biased region" description="Basic residues" evidence="1">
    <location>
        <begin position="2035"/>
        <end position="2055"/>
    </location>
</feature>
<feature type="compositionally biased region" description="Basic and acidic residues" evidence="1">
    <location>
        <begin position="1178"/>
        <end position="1189"/>
    </location>
</feature>
<reference evidence="2 3" key="1">
    <citation type="submission" date="2020-04" db="EMBL/GenBank/DDBJ databases">
        <title>Chromosome-level genome assembly of a cyprinid fish Onychostoma macrolepis by integration of Nanopore Sequencing, Bionano and Hi-C technology.</title>
        <authorList>
            <person name="Wang D."/>
        </authorList>
    </citation>
    <scope>NUCLEOTIDE SEQUENCE [LARGE SCALE GENOMIC DNA]</scope>
    <source>
        <strain evidence="2">SWU-2019</strain>
        <tissue evidence="2">Muscle</tissue>
    </source>
</reference>
<feature type="compositionally biased region" description="Low complexity" evidence="1">
    <location>
        <begin position="1798"/>
        <end position="1811"/>
    </location>
</feature>
<dbReference type="EMBL" id="JAAMOB010000003">
    <property type="protein sequence ID" value="KAF4115879.1"/>
    <property type="molecule type" value="Genomic_DNA"/>
</dbReference>
<feature type="region of interest" description="Disordered" evidence="1">
    <location>
        <begin position="1830"/>
        <end position="1867"/>
    </location>
</feature>
<feature type="compositionally biased region" description="Basic and acidic residues" evidence="1">
    <location>
        <begin position="962"/>
        <end position="974"/>
    </location>
</feature>
<feature type="compositionally biased region" description="Polar residues" evidence="1">
    <location>
        <begin position="345"/>
        <end position="354"/>
    </location>
</feature>
<feature type="compositionally biased region" description="Basic and acidic residues" evidence="1">
    <location>
        <begin position="182"/>
        <end position="254"/>
    </location>
</feature>
<feature type="compositionally biased region" description="Polar residues" evidence="1">
    <location>
        <begin position="1190"/>
        <end position="1210"/>
    </location>
</feature>
<feature type="compositionally biased region" description="Basic residues" evidence="1">
    <location>
        <begin position="1711"/>
        <end position="1722"/>
    </location>
</feature>
<feature type="compositionally biased region" description="Basic and acidic residues" evidence="1">
    <location>
        <begin position="1509"/>
        <end position="1520"/>
    </location>
</feature>
<comment type="caution">
    <text evidence="2">The sequence shown here is derived from an EMBL/GenBank/DDBJ whole genome shotgun (WGS) entry which is preliminary data.</text>
</comment>
<feature type="compositionally biased region" description="Basic residues" evidence="1">
    <location>
        <begin position="1969"/>
        <end position="1978"/>
    </location>
</feature>
<feature type="compositionally biased region" description="Low complexity" evidence="1">
    <location>
        <begin position="999"/>
        <end position="1010"/>
    </location>
</feature>
<feature type="compositionally biased region" description="Basic and acidic residues" evidence="1">
    <location>
        <begin position="1252"/>
        <end position="1263"/>
    </location>
</feature>